<evidence type="ECO:0000256" key="5">
    <source>
        <dbReference type="SAM" id="MobiDB-lite"/>
    </source>
</evidence>
<protein>
    <recommendedName>
        <fullName evidence="6">RNA polymerase sigma factor 70 region 4 type 2 domain-containing protein</fullName>
    </recommendedName>
</protein>
<gene>
    <name evidence="7" type="ORF">LAH08_03050</name>
</gene>
<dbReference type="Gene3D" id="1.10.10.10">
    <property type="entry name" value="Winged helix-like DNA-binding domain superfamily/Winged helix DNA-binding domain"/>
    <property type="match status" value="1"/>
</dbReference>
<dbReference type="Pfam" id="PF08281">
    <property type="entry name" value="Sigma70_r4_2"/>
    <property type="match status" value="1"/>
</dbReference>
<organism evidence="7 8">
    <name type="scientific">Micromonospora noduli</name>
    <dbReference type="NCBI Taxonomy" id="709876"/>
    <lineage>
        <taxon>Bacteria</taxon>
        <taxon>Bacillati</taxon>
        <taxon>Actinomycetota</taxon>
        <taxon>Actinomycetes</taxon>
        <taxon>Micromonosporales</taxon>
        <taxon>Micromonosporaceae</taxon>
        <taxon>Micromonospora</taxon>
    </lineage>
</organism>
<evidence type="ECO:0000256" key="3">
    <source>
        <dbReference type="ARBA" id="ARBA00023082"/>
    </source>
</evidence>
<dbReference type="InterPro" id="IPR036388">
    <property type="entry name" value="WH-like_DNA-bd_sf"/>
</dbReference>
<dbReference type="SUPFAM" id="SSF88659">
    <property type="entry name" value="Sigma3 and sigma4 domains of RNA polymerase sigma factors"/>
    <property type="match status" value="1"/>
</dbReference>
<accession>A0A328N2P9</accession>
<dbReference type="EMBL" id="PYAA01000017">
    <property type="protein sequence ID" value="RAO00797.1"/>
    <property type="molecule type" value="Genomic_DNA"/>
</dbReference>
<feature type="region of interest" description="Disordered" evidence="5">
    <location>
        <begin position="182"/>
        <end position="203"/>
    </location>
</feature>
<dbReference type="AlphaFoldDB" id="A0A328N2P9"/>
<comment type="caution">
    <text evidence="7">The sequence shown here is derived from an EMBL/GenBank/DDBJ whole genome shotgun (WGS) entry which is preliminary data.</text>
</comment>
<dbReference type="PANTHER" id="PTHR43133">
    <property type="entry name" value="RNA POLYMERASE ECF-TYPE SIGMA FACTO"/>
    <property type="match status" value="1"/>
</dbReference>
<dbReference type="GO" id="GO:0006352">
    <property type="term" value="P:DNA-templated transcription initiation"/>
    <property type="evidence" value="ECO:0007669"/>
    <property type="project" value="InterPro"/>
</dbReference>
<dbReference type="GO" id="GO:0016987">
    <property type="term" value="F:sigma factor activity"/>
    <property type="evidence" value="ECO:0007669"/>
    <property type="project" value="UniProtKB-KW"/>
</dbReference>
<keyword evidence="3" id="KW-0731">Sigma factor</keyword>
<evidence type="ECO:0000313" key="7">
    <source>
        <dbReference type="EMBL" id="RAO00797.1"/>
    </source>
</evidence>
<feature type="compositionally biased region" description="Basic and acidic residues" evidence="5">
    <location>
        <begin position="15"/>
        <end position="25"/>
    </location>
</feature>
<sequence length="203" mass="23187">MVHANKGLAPAAPEQRSEHRATAPEREAEIEFEAFLNEHYASLLTFATWWGKDPDDADDALNKVMIHIGRNWSTIREPVAYARTAVTRAILNIRRDRGAHRYIPVPSDELPEQAQDTCDLDRLEGQEWVEGLLSKLPPTQRAVLSRYLDGLGMSEIAAELRKSESTTRKNLQLARDRLSPFVAEYDRRRPRPSGEKTTREDNR</sequence>
<evidence type="ECO:0000259" key="6">
    <source>
        <dbReference type="Pfam" id="PF08281"/>
    </source>
</evidence>
<proteinExistence type="inferred from homology"/>
<feature type="domain" description="RNA polymerase sigma factor 70 region 4 type 2" evidence="6">
    <location>
        <begin position="127"/>
        <end position="178"/>
    </location>
</feature>
<evidence type="ECO:0000256" key="2">
    <source>
        <dbReference type="ARBA" id="ARBA00023015"/>
    </source>
</evidence>
<dbReference type="Gene3D" id="1.10.1740.10">
    <property type="match status" value="1"/>
</dbReference>
<name>A0A328N2P9_9ACTN</name>
<dbReference type="SUPFAM" id="SSF88946">
    <property type="entry name" value="Sigma2 domain of RNA polymerase sigma factors"/>
    <property type="match status" value="1"/>
</dbReference>
<reference evidence="7 8" key="1">
    <citation type="submission" date="2018-03" db="EMBL/GenBank/DDBJ databases">
        <title>Defining the species Micromonospora saelicesensis and Micromonospora noduli under the framework of genomics.</title>
        <authorList>
            <person name="Riesco R."/>
            <person name="Trujillo M.E."/>
        </authorList>
    </citation>
    <scope>NUCLEOTIDE SEQUENCE [LARGE SCALE GENOMIC DNA]</scope>
    <source>
        <strain evidence="7 8">LAH08</strain>
    </source>
</reference>
<dbReference type="InterPro" id="IPR013325">
    <property type="entry name" value="RNA_pol_sigma_r2"/>
</dbReference>
<keyword evidence="4" id="KW-0804">Transcription</keyword>
<dbReference type="PANTHER" id="PTHR43133:SF51">
    <property type="entry name" value="RNA POLYMERASE SIGMA FACTOR"/>
    <property type="match status" value="1"/>
</dbReference>
<dbReference type="InterPro" id="IPR014284">
    <property type="entry name" value="RNA_pol_sigma-70_dom"/>
</dbReference>
<dbReference type="InterPro" id="IPR039425">
    <property type="entry name" value="RNA_pol_sigma-70-like"/>
</dbReference>
<dbReference type="Proteomes" id="UP000248966">
    <property type="component" value="Unassembled WGS sequence"/>
</dbReference>
<dbReference type="NCBIfam" id="TIGR02937">
    <property type="entry name" value="sigma70-ECF"/>
    <property type="match status" value="1"/>
</dbReference>
<dbReference type="InterPro" id="IPR013324">
    <property type="entry name" value="RNA_pol_sigma_r3/r4-like"/>
</dbReference>
<dbReference type="InterPro" id="IPR013249">
    <property type="entry name" value="RNA_pol_sigma70_r4_t2"/>
</dbReference>
<dbReference type="GO" id="GO:0003677">
    <property type="term" value="F:DNA binding"/>
    <property type="evidence" value="ECO:0007669"/>
    <property type="project" value="InterPro"/>
</dbReference>
<feature type="region of interest" description="Disordered" evidence="5">
    <location>
        <begin position="1"/>
        <end position="25"/>
    </location>
</feature>
<comment type="similarity">
    <text evidence="1">Belongs to the sigma-70 factor family. ECF subfamily.</text>
</comment>
<evidence type="ECO:0000256" key="4">
    <source>
        <dbReference type="ARBA" id="ARBA00023163"/>
    </source>
</evidence>
<evidence type="ECO:0000313" key="8">
    <source>
        <dbReference type="Proteomes" id="UP000248966"/>
    </source>
</evidence>
<keyword evidence="2" id="KW-0805">Transcription regulation</keyword>
<evidence type="ECO:0000256" key="1">
    <source>
        <dbReference type="ARBA" id="ARBA00010641"/>
    </source>
</evidence>